<organism evidence="3 4">
    <name type="scientific">Bryocella elongata</name>
    <dbReference type="NCBI Taxonomy" id="863522"/>
    <lineage>
        <taxon>Bacteria</taxon>
        <taxon>Pseudomonadati</taxon>
        <taxon>Acidobacteriota</taxon>
        <taxon>Terriglobia</taxon>
        <taxon>Terriglobales</taxon>
        <taxon>Acidobacteriaceae</taxon>
        <taxon>Bryocella</taxon>
    </lineage>
</organism>
<feature type="domain" description="Metallo-beta-lactamase" evidence="2">
    <location>
        <begin position="46"/>
        <end position="260"/>
    </location>
</feature>
<dbReference type="PROSITE" id="PS51257">
    <property type="entry name" value="PROKAR_LIPOPROTEIN"/>
    <property type="match status" value="1"/>
</dbReference>
<dbReference type="InterPro" id="IPR036866">
    <property type="entry name" value="RibonucZ/Hydroxyglut_hydro"/>
</dbReference>
<feature type="signal peptide" evidence="1">
    <location>
        <begin position="1"/>
        <end position="21"/>
    </location>
</feature>
<sequence>MYRRIAYFALMFVLLSGCALAGTPRAKKGERFQVTCLEVADSGRGVGLAVILQTPGGHTYLYDTGVGYPTKDDPSGWVAGINTGRDQIAPFLRANGIEQIDGVVISHAHLDHWGGLLWLVDHFPVRKLYDSGYDFPGAMNPEWRQELGGYTDLRNRFIQRGAYQQVRAGDRLPWDPELEVEVLAPPRDHYFSEPRPELRSAADPPSHYLVNANSVELRIRYGNVVYLFPGDIQKDDVDHSLLTSVPHDKLKANILIAPAHGINANQSDAFAKAVSPQVVVASLFPRWLQDKLAPALYSDRGAKVYITGERGWVKIVSDGEHFTVYPERSGESHAVSVPGVPDHFSVTGK</sequence>
<dbReference type="InterPro" id="IPR035681">
    <property type="entry name" value="ComA-like_MBL"/>
</dbReference>
<reference evidence="3 4" key="1">
    <citation type="submission" date="2016-10" db="EMBL/GenBank/DDBJ databases">
        <authorList>
            <person name="de Groot N.N."/>
        </authorList>
    </citation>
    <scope>NUCLEOTIDE SEQUENCE [LARGE SCALE GENOMIC DNA]</scope>
    <source>
        <strain evidence="3 4">DSM 22489</strain>
    </source>
</reference>
<protein>
    <submittedName>
        <fullName evidence="3">Competence protein ComEC</fullName>
    </submittedName>
</protein>
<evidence type="ECO:0000259" key="2">
    <source>
        <dbReference type="SMART" id="SM00849"/>
    </source>
</evidence>
<dbReference type="Gene3D" id="3.60.15.10">
    <property type="entry name" value="Ribonuclease Z/Hydroxyacylglutathione hydrolase-like"/>
    <property type="match status" value="1"/>
</dbReference>
<dbReference type="PANTHER" id="PTHR30619">
    <property type="entry name" value="DNA INTERNALIZATION/COMPETENCE PROTEIN COMEC/REC2"/>
    <property type="match status" value="1"/>
</dbReference>
<evidence type="ECO:0000313" key="3">
    <source>
        <dbReference type="EMBL" id="SEF89929.1"/>
    </source>
</evidence>
<accession>A0A1H5VRJ8</accession>
<dbReference type="SUPFAM" id="SSF56281">
    <property type="entry name" value="Metallo-hydrolase/oxidoreductase"/>
    <property type="match status" value="1"/>
</dbReference>
<dbReference type="AlphaFoldDB" id="A0A1H5VRJ8"/>
<proteinExistence type="predicted"/>
<dbReference type="PANTHER" id="PTHR30619:SF1">
    <property type="entry name" value="RECOMBINATION PROTEIN 2"/>
    <property type="match status" value="1"/>
</dbReference>
<evidence type="ECO:0000256" key="1">
    <source>
        <dbReference type="SAM" id="SignalP"/>
    </source>
</evidence>
<dbReference type="SMART" id="SM00849">
    <property type="entry name" value="Lactamase_B"/>
    <property type="match status" value="1"/>
</dbReference>
<dbReference type="EMBL" id="FNVA01000002">
    <property type="protein sequence ID" value="SEF89929.1"/>
    <property type="molecule type" value="Genomic_DNA"/>
</dbReference>
<keyword evidence="4" id="KW-1185">Reference proteome</keyword>
<gene>
    <name evidence="3" type="ORF">SAMN05421819_1283</name>
</gene>
<dbReference type="InterPro" id="IPR001279">
    <property type="entry name" value="Metallo-B-lactamas"/>
</dbReference>
<name>A0A1H5VRJ8_9BACT</name>
<dbReference type="InterPro" id="IPR052159">
    <property type="entry name" value="Competence_DNA_uptake"/>
</dbReference>
<feature type="chain" id="PRO_5009287535" evidence="1">
    <location>
        <begin position="22"/>
        <end position="349"/>
    </location>
</feature>
<dbReference type="CDD" id="cd07731">
    <property type="entry name" value="ComA-like_MBL-fold"/>
    <property type="match status" value="1"/>
</dbReference>
<dbReference type="Proteomes" id="UP000236728">
    <property type="component" value="Unassembled WGS sequence"/>
</dbReference>
<evidence type="ECO:0000313" key="4">
    <source>
        <dbReference type="Proteomes" id="UP000236728"/>
    </source>
</evidence>
<keyword evidence="1" id="KW-0732">Signal</keyword>
<dbReference type="Pfam" id="PF00753">
    <property type="entry name" value="Lactamase_B"/>
    <property type="match status" value="1"/>
</dbReference>